<keyword evidence="7" id="KW-0443">Lipid metabolism</keyword>
<dbReference type="SUPFAM" id="SSF56796">
    <property type="entry name" value="Dehydroquinate synthase-like"/>
    <property type="match status" value="1"/>
</dbReference>
<accession>A0A0F9WAR1</accession>
<keyword evidence="6" id="KW-0520">NAD</keyword>
<evidence type="ECO:0000256" key="3">
    <source>
        <dbReference type="ARBA" id="ARBA00022723"/>
    </source>
</evidence>
<proteinExistence type="predicted"/>
<dbReference type="InterPro" id="IPR032837">
    <property type="entry name" value="G1PDH"/>
</dbReference>
<keyword evidence="4" id="KW-0521">NADP</keyword>
<protein>
    <recommendedName>
        <fullName evidence="10">Fe-containing alcohol dehydrogenase-like C-terminal domain-containing protein</fullName>
    </recommendedName>
</protein>
<dbReference type="GO" id="GO:0008654">
    <property type="term" value="P:phospholipid biosynthetic process"/>
    <property type="evidence" value="ECO:0007669"/>
    <property type="project" value="UniProtKB-KW"/>
</dbReference>
<keyword evidence="2" id="KW-0444">Lipid biosynthesis</keyword>
<evidence type="ECO:0000256" key="2">
    <source>
        <dbReference type="ARBA" id="ARBA00022516"/>
    </source>
</evidence>
<keyword evidence="9" id="KW-1208">Phospholipid metabolism</keyword>
<comment type="caution">
    <text evidence="11">The sequence shown here is derived from an EMBL/GenBank/DDBJ whole genome shotgun (WGS) entry which is preliminary data.</text>
</comment>
<keyword evidence="5" id="KW-0560">Oxidoreductase</keyword>
<evidence type="ECO:0000256" key="4">
    <source>
        <dbReference type="ARBA" id="ARBA00022857"/>
    </source>
</evidence>
<evidence type="ECO:0000256" key="8">
    <source>
        <dbReference type="ARBA" id="ARBA00023209"/>
    </source>
</evidence>
<keyword evidence="3" id="KW-0479">Metal-binding</keyword>
<gene>
    <name evidence="11" type="ORF">LCGC14_0306250</name>
</gene>
<dbReference type="AlphaFoldDB" id="A0A0F9WAR1"/>
<dbReference type="Gene3D" id="3.40.50.1970">
    <property type="match status" value="1"/>
</dbReference>
<dbReference type="InterPro" id="IPR056798">
    <property type="entry name" value="ADH_Fe_C"/>
</dbReference>
<dbReference type="GO" id="GO:0004022">
    <property type="term" value="F:alcohol dehydrogenase (NAD+) activity"/>
    <property type="evidence" value="ECO:0007669"/>
    <property type="project" value="TreeGrafter"/>
</dbReference>
<evidence type="ECO:0000256" key="5">
    <source>
        <dbReference type="ARBA" id="ARBA00023002"/>
    </source>
</evidence>
<sequence length="292" mass="32493">MQSKKVLILHSNSTKAYARRIGIEYEDPIFLCVSGTPKEYVTTIPNKYDLVIGIGGGSVIDMAKIIAGDQRALVIPTTAAGAAMTSYATVWGATKRSITTRKPIVKTPKYSEIKLDTTIQIATMFDALSHSFECLWSKHSTARSNILSILAIQNIGKFYTAGNIKKLIIGGNYAGQAIEIVETNIVHAITYPLTLKYGMSHGIACALVLPYFIDYFGDCGMHKYFKHKDLSSLVWHLKQNFPAYSVNIKELAVDWKYVVHEAFKYSKSSNTVMNLDENVVYELLSELIQECV</sequence>
<dbReference type="PANTHER" id="PTHR11496:SF102">
    <property type="entry name" value="ALCOHOL DEHYDROGENASE 4"/>
    <property type="match status" value="1"/>
</dbReference>
<keyword evidence="8" id="KW-0594">Phospholipid biosynthesis</keyword>
<organism evidence="11">
    <name type="scientific">marine sediment metagenome</name>
    <dbReference type="NCBI Taxonomy" id="412755"/>
    <lineage>
        <taxon>unclassified sequences</taxon>
        <taxon>metagenomes</taxon>
        <taxon>ecological metagenomes</taxon>
    </lineage>
</organism>
<evidence type="ECO:0000256" key="1">
    <source>
        <dbReference type="ARBA" id="ARBA00022490"/>
    </source>
</evidence>
<dbReference type="Pfam" id="PF13685">
    <property type="entry name" value="Fe-ADH_2"/>
    <property type="match status" value="1"/>
</dbReference>
<dbReference type="InterPro" id="IPR039697">
    <property type="entry name" value="Alcohol_dehydrogenase_Fe"/>
</dbReference>
<dbReference type="Gene3D" id="1.20.1090.10">
    <property type="entry name" value="Dehydroquinate synthase-like - alpha domain"/>
    <property type="match status" value="1"/>
</dbReference>
<dbReference type="EMBL" id="LAZR01000195">
    <property type="protein sequence ID" value="KKN82801.1"/>
    <property type="molecule type" value="Genomic_DNA"/>
</dbReference>
<evidence type="ECO:0000256" key="7">
    <source>
        <dbReference type="ARBA" id="ARBA00023098"/>
    </source>
</evidence>
<evidence type="ECO:0000256" key="6">
    <source>
        <dbReference type="ARBA" id="ARBA00023027"/>
    </source>
</evidence>
<evidence type="ECO:0000259" key="10">
    <source>
        <dbReference type="Pfam" id="PF25137"/>
    </source>
</evidence>
<evidence type="ECO:0000256" key="9">
    <source>
        <dbReference type="ARBA" id="ARBA00023264"/>
    </source>
</evidence>
<name>A0A0F9WAR1_9ZZZZ</name>
<evidence type="ECO:0000313" key="11">
    <source>
        <dbReference type="EMBL" id="KKN82801.1"/>
    </source>
</evidence>
<dbReference type="Pfam" id="PF25137">
    <property type="entry name" value="ADH_Fe_C"/>
    <property type="match status" value="1"/>
</dbReference>
<reference evidence="11" key="1">
    <citation type="journal article" date="2015" name="Nature">
        <title>Complex archaea that bridge the gap between prokaryotes and eukaryotes.</title>
        <authorList>
            <person name="Spang A."/>
            <person name="Saw J.H."/>
            <person name="Jorgensen S.L."/>
            <person name="Zaremba-Niedzwiedzka K."/>
            <person name="Martijn J."/>
            <person name="Lind A.E."/>
            <person name="van Eijk R."/>
            <person name="Schleper C."/>
            <person name="Guy L."/>
            <person name="Ettema T.J."/>
        </authorList>
    </citation>
    <scope>NUCLEOTIDE SEQUENCE</scope>
</reference>
<feature type="domain" description="Fe-containing alcohol dehydrogenase-like C-terminal" evidence="10">
    <location>
        <begin position="121"/>
        <end position="223"/>
    </location>
</feature>
<keyword evidence="1" id="KW-0963">Cytoplasm</keyword>
<dbReference type="PANTHER" id="PTHR11496">
    <property type="entry name" value="ALCOHOL DEHYDROGENASE"/>
    <property type="match status" value="1"/>
</dbReference>
<dbReference type="GO" id="GO:0046872">
    <property type="term" value="F:metal ion binding"/>
    <property type="evidence" value="ECO:0007669"/>
    <property type="project" value="UniProtKB-KW"/>
</dbReference>